<feature type="signal peptide" evidence="2">
    <location>
        <begin position="1"/>
        <end position="18"/>
    </location>
</feature>
<dbReference type="SUPFAM" id="SSF52266">
    <property type="entry name" value="SGNH hydrolase"/>
    <property type="match status" value="1"/>
</dbReference>
<keyword evidence="5" id="KW-1185">Reference proteome</keyword>
<dbReference type="InterPro" id="IPR005181">
    <property type="entry name" value="SASA"/>
</dbReference>
<keyword evidence="1" id="KW-0378">Hydrolase</keyword>
<sequence length="668" mass="73099">MKYPFLFLSLCAASVLHADVKLPALFSDRAVLQKSERVPVWGKAEPGESVTVTLGKAKATTTTGADGRWRVFLNLKAEGAEPRELVVQGRNRLVASDVLVGEVWLCGGQSNMDFPLSAFPIAKTEVPNSTNPQLREFRVKKATSAEPLEDVEGKWVIAGPQTSGTFSAVGYFYGKNLQKTLQTPVGLLTSCIGGTFIETWMSREALASDPGITEGANRARAERLAFDTYVADHKAWQTKFGREDRRAADAPVFAAAGIDTSDWKPVMLPGALDTAGIPEGGAIWLRKTIPVPSADVVLGKGIDLFLEGIRDYAEIYWNGRKIGTSDLTDVAHRYGIRGNLVMAGDGVLAVRIFNPAKGAEIAAKGRFQGNHYMLKGEWLAKVETALPPLKGEALSALPARPTATPYDPQNVASYLFNGMISPVIPYGMRGAIWYQGEGNWNRGYQYRTEFPALIKDWRAKWGQGDFPFYYCQVANFQARPKKPGNDWQAELREAQSMALSLPNTGQAILIDIGEEWNIHPANKMEVGDRLARIALAKTYGRDLVYSGPVYSAMVVEADKIRLRFTHTHGGLVAKPVSSEPNAAPLVRNSPGGELEGFAICGEDRKWEWADARIDGDTVVVRSAQVPKPVAVRYAWSNNPLCNLYNGGGLPAGPFRTDDFPMISEKNKY</sequence>
<dbReference type="AlphaFoldDB" id="A0A556QRQ4"/>
<evidence type="ECO:0000313" key="5">
    <source>
        <dbReference type="Proteomes" id="UP000315648"/>
    </source>
</evidence>
<dbReference type="GO" id="GO:0005975">
    <property type="term" value="P:carbohydrate metabolic process"/>
    <property type="evidence" value="ECO:0007669"/>
    <property type="project" value="TreeGrafter"/>
</dbReference>
<dbReference type="Gene3D" id="2.60.40.10">
    <property type="entry name" value="Immunoglobulins"/>
    <property type="match status" value="1"/>
</dbReference>
<keyword evidence="2" id="KW-0732">Signal</keyword>
<dbReference type="InterPro" id="IPR039329">
    <property type="entry name" value="SIAE"/>
</dbReference>
<organism evidence="4 5">
    <name type="scientific">Rariglobus hedericola</name>
    <dbReference type="NCBI Taxonomy" id="2597822"/>
    <lineage>
        <taxon>Bacteria</taxon>
        <taxon>Pseudomonadati</taxon>
        <taxon>Verrucomicrobiota</taxon>
        <taxon>Opitutia</taxon>
        <taxon>Opitutales</taxon>
        <taxon>Opitutaceae</taxon>
        <taxon>Rariglobus</taxon>
    </lineage>
</organism>
<comment type="caution">
    <text evidence="4">The sequence shown here is derived from an EMBL/GenBank/DDBJ whole genome shotgun (WGS) entry which is preliminary data.</text>
</comment>
<evidence type="ECO:0000259" key="3">
    <source>
        <dbReference type="Pfam" id="PF03629"/>
    </source>
</evidence>
<dbReference type="Gene3D" id="2.60.120.260">
    <property type="entry name" value="Galactose-binding domain-like"/>
    <property type="match status" value="1"/>
</dbReference>
<dbReference type="Gene3D" id="3.40.50.1110">
    <property type="entry name" value="SGNH hydrolase"/>
    <property type="match status" value="2"/>
</dbReference>
<dbReference type="InterPro" id="IPR036514">
    <property type="entry name" value="SGNH_hydro_sf"/>
</dbReference>
<dbReference type="GO" id="GO:0001681">
    <property type="term" value="F:sialate O-acetylesterase activity"/>
    <property type="evidence" value="ECO:0007669"/>
    <property type="project" value="InterPro"/>
</dbReference>
<reference evidence="4 5" key="1">
    <citation type="submission" date="2019-07" db="EMBL/GenBank/DDBJ databases">
        <title>Description of 53C-WASEF.</title>
        <authorList>
            <person name="Pitt A."/>
            <person name="Hahn M.W."/>
        </authorList>
    </citation>
    <scope>NUCLEOTIDE SEQUENCE [LARGE SCALE GENOMIC DNA]</scope>
    <source>
        <strain evidence="4 5">53C-WASEF</strain>
    </source>
</reference>
<dbReference type="PANTHER" id="PTHR22901">
    <property type="entry name" value="SIALATE O-ACETYLESTERASE"/>
    <property type="match status" value="1"/>
</dbReference>
<dbReference type="OrthoDB" id="183320at2"/>
<evidence type="ECO:0000256" key="1">
    <source>
        <dbReference type="ARBA" id="ARBA00022801"/>
    </source>
</evidence>
<dbReference type="RefSeq" id="WP_144229765.1">
    <property type="nucleotide sequence ID" value="NZ_CBCRVV010000007.1"/>
</dbReference>
<proteinExistence type="predicted"/>
<accession>A0A556QRQ4</accession>
<dbReference type="EMBL" id="VMBG01000001">
    <property type="protein sequence ID" value="TSJ79327.1"/>
    <property type="molecule type" value="Genomic_DNA"/>
</dbReference>
<dbReference type="SUPFAM" id="SSF49785">
    <property type="entry name" value="Galactose-binding domain-like"/>
    <property type="match status" value="1"/>
</dbReference>
<gene>
    <name evidence="4" type="ORF">FPL22_08570</name>
</gene>
<dbReference type="Pfam" id="PF03629">
    <property type="entry name" value="SASA"/>
    <property type="match status" value="1"/>
</dbReference>
<dbReference type="InterPro" id="IPR013783">
    <property type="entry name" value="Ig-like_fold"/>
</dbReference>
<feature type="domain" description="Sialate O-acetylesterase" evidence="3">
    <location>
        <begin position="428"/>
        <end position="532"/>
    </location>
</feature>
<feature type="chain" id="PRO_5021800172" evidence="2">
    <location>
        <begin position="19"/>
        <end position="668"/>
    </location>
</feature>
<protein>
    <submittedName>
        <fullName evidence="4">Acetyl esterase</fullName>
    </submittedName>
</protein>
<evidence type="ECO:0000256" key="2">
    <source>
        <dbReference type="SAM" id="SignalP"/>
    </source>
</evidence>
<dbReference type="Proteomes" id="UP000315648">
    <property type="component" value="Unassembled WGS sequence"/>
</dbReference>
<evidence type="ECO:0000313" key="4">
    <source>
        <dbReference type="EMBL" id="TSJ79327.1"/>
    </source>
</evidence>
<dbReference type="PANTHER" id="PTHR22901:SF0">
    <property type="entry name" value="SIALATE O-ACETYLESTERASE"/>
    <property type="match status" value="1"/>
</dbReference>
<dbReference type="InterPro" id="IPR008979">
    <property type="entry name" value="Galactose-bd-like_sf"/>
</dbReference>
<name>A0A556QRQ4_9BACT</name>